<evidence type="ECO:0000256" key="4">
    <source>
        <dbReference type="ARBA" id="ARBA00023069"/>
    </source>
</evidence>
<dbReference type="HOGENOM" id="CLU_1572324_0_0_1"/>
<dbReference type="Pfam" id="PF22595">
    <property type="entry name" value="CFAP107"/>
    <property type="match status" value="1"/>
</dbReference>
<comment type="subunit">
    <text evidence="8">Microtubule inner protein component of sperm flagellar doublet microtubules.</text>
</comment>
<evidence type="ECO:0000313" key="11">
    <source>
        <dbReference type="Proteomes" id="UP000015101"/>
    </source>
</evidence>
<keyword evidence="6" id="KW-0966">Cell projection</keyword>
<dbReference type="EnsemblMetazoa" id="HelroT167340">
    <property type="protein sequence ID" value="HelroP167340"/>
    <property type="gene ID" value="HelroG167340"/>
</dbReference>
<reference evidence="10" key="3">
    <citation type="submission" date="2015-06" db="UniProtKB">
        <authorList>
            <consortium name="EnsemblMetazoa"/>
        </authorList>
    </citation>
    <scope>IDENTIFICATION</scope>
</reference>
<dbReference type="CTD" id="20201900"/>
<dbReference type="AlphaFoldDB" id="T1EZA0"/>
<dbReference type="GeneID" id="20201900"/>
<evidence type="ECO:0000256" key="1">
    <source>
        <dbReference type="ARBA" id="ARBA00004611"/>
    </source>
</evidence>
<accession>T1EZA0</accession>
<evidence type="ECO:0000256" key="6">
    <source>
        <dbReference type="ARBA" id="ARBA00023273"/>
    </source>
</evidence>
<dbReference type="OrthoDB" id="8185227at2759"/>
<organism evidence="10 11">
    <name type="scientific">Helobdella robusta</name>
    <name type="common">Californian leech</name>
    <dbReference type="NCBI Taxonomy" id="6412"/>
    <lineage>
        <taxon>Eukaryota</taxon>
        <taxon>Metazoa</taxon>
        <taxon>Spiralia</taxon>
        <taxon>Lophotrochozoa</taxon>
        <taxon>Annelida</taxon>
        <taxon>Clitellata</taxon>
        <taxon>Hirudinea</taxon>
        <taxon>Rhynchobdellida</taxon>
        <taxon>Glossiphoniidae</taxon>
        <taxon>Helobdella</taxon>
    </lineage>
</organism>
<gene>
    <name evidence="10" type="primary">20201900</name>
    <name evidence="9" type="ORF">HELRODRAFT_167340</name>
</gene>
<dbReference type="PANTHER" id="PTHR31180">
    <property type="entry name" value="CILIA- AND FLAGELLA-ASSOCIATED PROTEIN 107-RELATED"/>
    <property type="match status" value="1"/>
</dbReference>
<evidence type="ECO:0000256" key="8">
    <source>
        <dbReference type="ARBA" id="ARBA00046435"/>
    </source>
</evidence>
<keyword evidence="2" id="KW-0963">Cytoplasm</keyword>
<reference evidence="11" key="1">
    <citation type="submission" date="2012-12" db="EMBL/GenBank/DDBJ databases">
        <authorList>
            <person name="Hellsten U."/>
            <person name="Grimwood J."/>
            <person name="Chapman J.A."/>
            <person name="Shapiro H."/>
            <person name="Aerts A."/>
            <person name="Otillar R.P."/>
            <person name="Terry A.Y."/>
            <person name="Boore J.L."/>
            <person name="Simakov O."/>
            <person name="Marletaz F."/>
            <person name="Cho S.-J."/>
            <person name="Edsinger-Gonzales E."/>
            <person name="Havlak P."/>
            <person name="Kuo D.-H."/>
            <person name="Larsson T."/>
            <person name="Lv J."/>
            <person name="Arendt D."/>
            <person name="Savage R."/>
            <person name="Osoegawa K."/>
            <person name="de Jong P."/>
            <person name="Lindberg D.R."/>
            <person name="Seaver E.C."/>
            <person name="Weisblat D.A."/>
            <person name="Putnam N.H."/>
            <person name="Grigoriev I.V."/>
            <person name="Rokhsar D.S."/>
        </authorList>
    </citation>
    <scope>NUCLEOTIDE SEQUENCE</scope>
</reference>
<name>T1EZA0_HELRO</name>
<comment type="function">
    <text evidence="7">Microtubule inner protein (MIP) part of the dynein-decorated doublet microtubules (DMTs) in cilia axoneme, which is required for motile cilia beating.</text>
</comment>
<keyword evidence="4" id="KW-0969">Cilium</keyword>
<dbReference type="InterPro" id="IPR037662">
    <property type="entry name" value="CFAP68/107"/>
</dbReference>
<dbReference type="EMBL" id="KB095858">
    <property type="protein sequence ID" value="ESO10837.1"/>
    <property type="molecule type" value="Genomic_DNA"/>
</dbReference>
<evidence type="ECO:0000256" key="5">
    <source>
        <dbReference type="ARBA" id="ARBA00023212"/>
    </source>
</evidence>
<dbReference type="EMBL" id="AMQM01002759">
    <property type="status" value="NOT_ANNOTATED_CDS"/>
    <property type="molecule type" value="Genomic_DNA"/>
</dbReference>
<evidence type="ECO:0000313" key="10">
    <source>
        <dbReference type="EnsemblMetazoa" id="HelroP167340"/>
    </source>
</evidence>
<dbReference type="Proteomes" id="UP000015101">
    <property type="component" value="Unassembled WGS sequence"/>
</dbReference>
<dbReference type="RefSeq" id="XP_009011106.1">
    <property type="nucleotide sequence ID" value="XM_009012858.1"/>
</dbReference>
<evidence type="ECO:0000313" key="9">
    <source>
        <dbReference type="EMBL" id="ESO10837.1"/>
    </source>
</evidence>
<evidence type="ECO:0000256" key="3">
    <source>
        <dbReference type="ARBA" id="ARBA00022846"/>
    </source>
</evidence>
<dbReference type="STRING" id="6412.T1EZA0"/>
<evidence type="ECO:0000256" key="7">
    <source>
        <dbReference type="ARBA" id="ARBA00035003"/>
    </source>
</evidence>
<dbReference type="GO" id="GO:0030317">
    <property type="term" value="P:flagellated sperm motility"/>
    <property type="evidence" value="ECO:0007669"/>
    <property type="project" value="InterPro"/>
</dbReference>
<dbReference type="InParanoid" id="T1EZA0"/>
<dbReference type="PANTHER" id="PTHR31180:SF2">
    <property type="entry name" value="CILIA- AND FLAGELLA-ASSOCIATED PROTEIN 107"/>
    <property type="match status" value="1"/>
</dbReference>
<comment type="subcellular location">
    <subcellularLocation>
        <location evidence="1">Cytoplasm</location>
        <location evidence="1">Cytoskeleton</location>
        <location evidence="1">Flagellum axoneme</location>
    </subcellularLocation>
</comment>
<protein>
    <submittedName>
        <fullName evidence="9 10">Uncharacterized protein</fullName>
    </submittedName>
</protein>
<dbReference type="GO" id="GO:0005879">
    <property type="term" value="C:axonemal microtubule"/>
    <property type="evidence" value="ECO:0000318"/>
    <property type="project" value="GO_Central"/>
</dbReference>
<dbReference type="KEGG" id="hro:HELRODRAFT_167340"/>
<sequence>MDEWSSHGQLKCPKQEPCPMADETEYRIEFGPYTEMPTTFARLRNRLKQTDSNAEVLFGHHERPSAKHMITVYDEHINRRARPCNQELPPLRKWNLFRKTWQPERNDFPLTGNPTNWGLANWKDSQHYAGIRDLLEAYKGVQSDYNNSYINHFKKQQNLRRKIPCYLSKD</sequence>
<proteinExistence type="predicted"/>
<dbReference type="InterPro" id="IPR054709">
    <property type="entry name" value="CFAP107"/>
</dbReference>
<reference evidence="9 11" key="2">
    <citation type="journal article" date="2013" name="Nature">
        <title>Insights into bilaterian evolution from three spiralian genomes.</title>
        <authorList>
            <person name="Simakov O."/>
            <person name="Marletaz F."/>
            <person name="Cho S.J."/>
            <person name="Edsinger-Gonzales E."/>
            <person name="Havlak P."/>
            <person name="Hellsten U."/>
            <person name="Kuo D.H."/>
            <person name="Larsson T."/>
            <person name="Lv J."/>
            <person name="Arendt D."/>
            <person name="Savage R."/>
            <person name="Osoegawa K."/>
            <person name="de Jong P."/>
            <person name="Grimwood J."/>
            <person name="Chapman J.A."/>
            <person name="Shapiro H."/>
            <person name="Aerts A."/>
            <person name="Otillar R.P."/>
            <person name="Terry A.Y."/>
            <person name="Boore J.L."/>
            <person name="Grigoriev I.V."/>
            <person name="Lindberg D.R."/>
            <person name="Seaver E.C."/>
            <person name="Weisblat D.A."/>
            <person name="Putnam N.H."/>
            <person name="Rokhsar D.S."/>
        </authorList>
    </citation>
    <scope>NUCLEOTIDE SEQUENCE</scope>
</reference>
<keyword evidence="5" id="KW-0206">Cytoskeleton</keyword>
<keyword evidence="11" id="KW-1185">Reference proteome</keyword>
<keyword evidence="3" id="KW-0282">Flagellum</keyword>
<evidence type="ECO:0000256" key="2">
    <source>
        <dbReference type="ARBA" id="ARBA00022490"/>
    </source>
</evidence>